<dbReference type="InterPro" id="IPR021309">
    <property type="entry name" value="YgaP-like_TM"/>
</dbReference>
<sequence>MQKNIGTLDRNVRIVLGSVMLVAALVFQSWWFLTGVIPLITGILGYCPVYIPFGFNTSGGYGSTGGYYDQSAKPAKLGERMTF</sequence>
<organism evidence="3">
    <name type="scientific">Chlorobium phaeobacteroides (strain BS1)</name>
    <dbReference type="NCBI Taxonomy" id="331678"/>
    <lineage>
        <taxon>Bacteria</taxon>
        <taxon>Pseudomonadati</taxon>
        <taxon>Chlorobiota</taxon>
        <taxon>Chlorobiia</taxon>
        <taxon>Chlorobiales</taxon>
        <taxon>Chlorobiaceae</taxon>
        <taxon>Chlorobium/Pelodictyon group</taxon>
        <taxon>Chlorobium</taxon>
    </lineage>
</organism>
<reference evidence="3" key="1">
    <citation type="submission" date="2008-06" db="EMBL/GenBank/DDBJ databases">
        <title>Complete sequence of Chlorobium phaeobacteroides BS1.</title>
        <authorList>
            <consortium name="US DOE Joint Genome Institute"/>
            <person name="Lucas S."/>
            <person name="Copeland A."/>
            <person name="Lapidus A."/>
            <person name="Glavina del Rio T."/>
            <person name="Dalin E."/>
            <person name="Tice H."/>
            <person name="Bruce D."/>
            <person name="Goodwin L."/>
            <person name="Pitluck S."/>
            <person name="Schmutz J."/>
            <person name="Larimer F."/>
            <person name="Land M."/>
            <person name="Hauser L."/>
            <person name="Kyrpides N."/>
            <person name="Ovchinnikova G."/>
            <person name="Li T."/>
            <person name="Liu Z."/>
            <person name="Zhao F."/>
            <person name="Overmann J."/>
            <person name="Bryant D.A."/>
            <person name="Richardson P."/>
        </authorList>
    </citation>
    <scope>NUCLEOTIDE SEQUENCE [LARGE SCALE GENOMIC DNA]</scope>
    <source>
        <strain evidence="3">BS1</strain>
    </source>
</reference>
<proteinExistence type="predicted"/>
<dbReference type="KEGG" id="cpb:Cphamn1_2490"/>
<feature type="transmembrane region" description="Helical" evidence="1">
    <location>
        <begin position="12"/>
        <end position="31"/>
    </location>
</feature>
<evidence type="ECO:0000256" key="1">
    <source>
        <dbReference type="SAM" id="Phobius"/>
    </source>
</evidence>
<feature type="domain" description="Inner membrane protein YgaP-like transmembrane" evidence="2">
    <location>
        <begin position="1"/>
        <end position="58"/>
    </location>
</feature>
<dbReference type="Pfam" id="PF11127">
    <property type="entry name" value="YgaP-like_TM"/>
    <property type="match status" value="1"/>
</dbReference>
<keyword evidence="1" id="KW-1133">Transmembrane helix</keyword>
<name>B3EQ86_CHLPB</name>
<feature type="transmembrane region" description="Helical" evidence="1">
    <location>
        <begin position="37"/>
        <end position="55"/>
    </location>
</feature>
<evidence type="ECO:0000259" key="2">
    <source>
        <dbReference type="Pfam" id="PF11127"/>
    </source>
</evidence>
<dbReference type="AlphaFoldDB" id="B3EQ86"/>
<dbReference type="EMBL" id="CP001101">
    <property type="protein sequence ID" value="ACE05384.1"/>
    <property type="molecule type" value="Genomic_DNA"/>
</dbReference>
<accession>B3EQ86</accession>
<gene>
    <name evidence="3" type="ordered locus">Cphamn1_2490</name>
</gene>
<protein>
    <recommendedName>
        <fullName evidence="2">Inner membrane protein YgaP-like transmembrane domain-containing protein</fullName>
    </recommendedName>
</protein>
<dbReference type="STRING" id="331678.Cphamn1_2490"/>
<evidence type="ECO:0000313" key="3">
    <source>
        <dbReference type="EMBL" id="ACE05384.1"/>
    </source>
</evidence>
<keyword evidence="1" id="KW-0472">Membrane</keyword>
<dbReference type="eggNOG" id="ENOG50303P5">
    <property type="taxonomic scope" value="Bacteria"/>
</dbReference>
<dbReference type="OrthoDB" id="9804804at2"/>
<keyword evidence="1" id="KW-0812">Transmembrane</keyword>
<dbReference type="HOGENOM" id="CLU_176022_4_2_10"/>